<organism evidence="1 2">
    <name type="scientific">Capsella rubella</name>
    <dbReference type="NCBI Taxonomy" id="81985"/>
    <lineage>
        <taxon>Eukaryota</taxon>
        <taxon>Viridiplantae</taxon>
        <taxon>Streptophyta</taxon>
        <taxon>Embryophyta</taxon>
        <taxon>Tracheophyta</taxon>
        <taxon>Spermatophyta</taxon>
        <taxon>Magnoliopsida</taxon>
        <taxon>eudicotyledons</taxon>
        <taxon>Gunneridae</taxon>
        <taxon>Pentapetalae</taxon>
        <taxon>rosids</taxon>
        <taxon>malvids</taxon>
        <taxon>Brassicales</taxon>
        <taxon>Brassicaceae</taxon>
        <taxon>Camelineae</taxon>
        <taxon>Capsella</taxon>
    </lineage>
</organism>
<dbReference type="InterPro" id="IPR012677">
    <property type="entry name" value="Nucleotide-bd_a/b_plait_sf"/>
</dbReference>
<dbReference type="OrthoDB" id="1106050at2759"/>
<accession>R0F6Z0</accession>
<gene>
    <name evidence="1" type="ORF">CARUB_v10005982mg</name>
</gene>
<evidence type="ECO:0008006" key="3">
    <source>
        <dbReference type="Google" id="ProtNLM"/>
    </source>
</evidence>
<evidence type="ECO:0000313" key="2">
    <source>
        <dbReference type="Proteomes" id="UP000029121"/>
    </source>
</evidence>
<keyword evidence="2" id="KW-1185">Reference proteome</keyword>
<proteinExistence type="predicted"/>
<name>R0F6Z0_9BRAS</name>
<evidence type="ECO:0000313" key="1">
    <source>
        <dbReference type="EMBL" id="EOA17617.1"/>
    </source>
</evidence>
<dbReference type="GO" id="GO:0003676">
    <property type="term" value="F:nucleic acid binding"/>
    <property type="evidence" value="ECO:0007669"/>
    <property type="project" value="InterPro"/>
</dbReference>
<protein>
    <recommendedName>
        <fullName evidence="3">RRM domain-containing protein</fullName>
    </recommendedName>
</protein>
<dbReference type="KEGG" id="crb:17880800"/>
<dbReference type="AlphaFoldDB" id="R0F6Z0"/>
<dbReference type="SUPFAM" id="SSF54928">
    <property type="entry name" value="RNA-binding domain, RBD"/>
    <property type="match status" value="1"/>
</dbReference>
<dbReference type="Gene3D" id="3.30.70.330">
    <property type="match status" value="1"/>
</dbReference>
<reference evidence="2" key="1">
    <citation type="journal article" date="2013" name="Nat. Genet.">
        <title>The Capsella rubella genome and the genomic consequences of rapid mating system evolution.</title>
        <authorList>
            <person name="Slotte T."/>
            <person name="Hazzouri K.M."/>
            <person name="Agren J.A."/>
            <person name="Koenig D."/>
            <person name="Maumus F."/>
            <person name="Guo Y.L."/>
            <person name="Steige K."/>
            <person name="Platts A.E."/>
            <person name="Escobar J.S."/>
            <person name="Newman L.K."/>
            <person name="Wang W."/>
            <person name="Mandakova T."/>
            <person name="Vello E."/>
            <person name="Smith L.M."/>
            <person name="Henz S.R."/>
            <person name="Steffen J."/>
            <person name="Takuno S."/>
            <person name="Brandvain Y."/>
            <person name="Coop G."/>
            <person name="Andolfatto P."/>
            <person name="Hu T.T."/>
            <person name="Blanchette M."/>
            <person name="Clark R.M."/>
            <person name="Quesneville H."/>
            <person name="Nordborg M."/>
            <person name="Gaut B.S."/>
            <person name="Lysak M.A."/>
            <person name="Jenkins J."/>
            <person name="Grimwood J."/>
            <person name="Chapman J."/>
            <person name="Prochnik S."/>
            <person name="Shu S."/>
            <person name="Rokhsar D."/>
            <person name="Schmutz J."/>
            <person name="Weigel D."/>
            <person name="Wright S.I."/>
        </authorList>
    </citation>
    <scope>NUCLEOTIDE SEQUENCE [LARGE SCALE GENOMIC DNA]</scope>
    <source>
        <strain evidence="2">cv. Monte Gargano</strain>
    </source>
</reference>
<dbReference type="Proteomes" id="UP000029121">
    <property type="component" value="Unassembled WGS sequence"/>
</dbReference>
<dbReference type="InterPro" id="IPR035979">
    <property type="entry name" value="RBD_domain_sf"/>
</dbReference>
<dbReference type="EMBL" id="KB870811">
    <property type="protein sequence ID" value="EOA17617.1"/>
    <property type="molecule type" value="Genomic_DNA"/>
</dbReference>
<sequence>MYGSVFGRQDLSISGRQNPPVVGGWRILDDPEIRAYYLKPRFCWYADVEGFDTSLPADEIKESLINHFKSCGVIGRVFLDTNPETNVVDSHASIVIIGEDADTDEKVMELNGSELGGRKLTVKVELFVPPKLKDAPFN</sequence>